<dbReference type="Proteomes" id="UP001221757">
    <property type="component" value="Unassembled WGS sequence"/>
</dbReference>
<sequence length="158" mass="17721">MHLQIVQKYKRINHLEEKGTRERNAWTSCWATTECRKRDNASSPLMPIPAIVHCGVRQISLILNIDPEASTASHLRTSGRFGINLGTLCGHGRGKRKCNERTICQAIMELAGVLEKEKKKMYMSTSLPGRTAAINPKSDRWSEVYTSEVSKAGEEYGC</sequence>
<name>A0AAD7DIV3_MYCRO</name>
<evidence type="ECO:0000313" key="2">
    <source>
        <dbReference type="Proteomes" id="UP001221757"/>
    </source>
</evidence>
<evidence type="ECO:0000313" key="1">
    <source>
        <dbReference type="EMBL" id="KAJ7692688.1"/>
    </source>
</evidence>
<keyword evidence="2" id="KW-1185">Reference proteome</keyword>
<reference evidence="1" key="1">
    <citation type="submission" date="2023-03" db="EMBL/GenBank/DDBJ databases">
        <title>Massive genome expansion in bonnet fungi (Mycena s.s.) driven by repeated elements and novel gene families across ecological guilds.</title>
        <authorList>
            <consortium name="Lawrence Berkeley National Laboratory"/>
            <person name="Harder C.B."/>
            <person name="Miyauchi S."/>
            <person name="Viragh M."/>
            <person name="Kuo A."/>
            <person name="Thoen E."/>
            <person name="Andreopoulos B."/>
            <person name="Lu D."/>
            <person name="Skrede I."/>
            <person name="Drula E."/>
            <person name="Henrissat B."/>
            <person name="Morin E."/>
            <person name="Kohler A."/>
            <person name="Barry K."/>
            <person name="LaButti K."/>
            <person name="Morin E."/>
            <person name="Salamov A."/>
            <person name="Lipzen A."/>
            <person name="Mereny Z."/>
            <person name="Hegedus B."/>
            <person name="Baldrian P."/>
            <person name="Stursova M."/>
            <person name="Weitz H."/>
            <person name="Taylor A."/>
            <person name="Grigoriev I.V."/>
            <person name="Nagy L.G."/>
            <person name="Martin F."/>
            <person name="Kauserud H."/>
        </authorList>
    </citation>
    <scope>NUCLEOTIDE SEQUENCE</scope>
    <source>
        <strain evidence="1">CBHHK067</strain>
    </source>
</reference>
<dbReference type="AlphaFoldDB" id="A0AAD7DIV3"/>
<dbReference type="EMBL" id="JARKIE010000050">
    <property type="protein sequence ID" value="KAJ7692688.1"/>
    <property type="molecule type" value="Genomic_DNA"/>
</dbReference>
<accession>A0AAD7DIV3</accession>
<organism evidence="1 2">
    <name type="scientific">Mycena rosella</name>
    <name type="common">Pink bonnet</name>
    <name type="synonym">Agaricus rosellus</name>
    <dbReference type="NCBI Taxonomy" id="1033263"/>
    <lineage>
        <taxon>Eukaryota</taxon>
        <taxon>Fungi</taxon>
        <taxon>Dikarya</taxon>
        <taxon>Basidiomycota</taxon>
        <taxon>Agaricomycotina</taxon>
        <taxon>Agaricomycetes</taxon>
        <taxon>Agaricomycetidae</taxon>
        <taxon>Agaricales</taxon>
        <taxon>Marasmiineae</taxon>
        <taxon>Mycenaceae</taxon>
        <taxon>Mycena</taxon>
    </lineage>
</organism>
<proteinExistence type="predicted"/>
<gene>
    <name evidence="1" type="ORF">B0H17DRAFT_1132924</name>
</gene>
<comment type="caution">
    <text evidence="1">The sequence shown here is derived from an EMBL/GenBank/DDBJ whole genome shotgun (WGS) entry which is preliminary data.</text>
</comment>
<protein>
    <submittedName>
        <fullName evidence="1">Uncharacterized protein</fullName>
    </submittedName>
</protein>